<dbReference type="AlphaFoldDB" id="A0A975SMB8"/>
<evidence type="ECO:0000313" key="3">
    <source>
        <dbReference type="Proteomes" id="UP000683428"/>
    </source>
</evidence>
<organism evidence="2 3">
    <name type="scientific">Azospira inquinata</name>
    <dbReference type="NCBI Taxonomy" id="2785627"/>
    <lineage>
        <taxon>Bacteria</taxon>
        <taxon>Pseudomonadati</taxon>
        <taxon>Pseudomonadota</taxon>
        <taxon>Betaproteobacteria</taxon>
        <taxon>Rhodocyclales</taxon>
        <taxon>Rhodocyclaceae</taxon>
        <taxon>Azospira</taxon>
    </lineage>
</organism>
<proteinExistence type="predicted"/>
<protein>
    <submittedName>
        <fullName evidence="2">SoxR reducing system RseC family protein</fullName>
    </submittedName>
</protein>
<dbReference type="Pfam" id="PF04246">
    <property type="entry name" value="RseC_MucC"/>
    <property type="match status" value="1"/>
</dbReference>
<dbReference type="EMBL" id="CP064782">
    <property type="protein sequence ID" value="QWT48981.1"/>
    <property type="molecule type" value="Genomic_DNA"/>
</dbReference>
<dbReference type="InterPro" id="IPR026268">
    <property type="entry name" value="RseC"/>
</dbReference>
<feature type="transmembrane region" description="Helical" evidence="1">
    <location>
        <begin position="106"/>
        <end position="123"/>
    </location>
</feature>
<dbReference type="KEGG" id="aiq:Azoinq_14370"/>
<dbReference type="RefSeq" id="WP_216128205.1">
    <property type="nucleotide sequence ID" value="NZ_CP064782.1"/>
</dbReference>
<dbReference type="PANTHER" id="PTHR35867:SF1">
    <property type="entry name" value="PROTEIN RSEC"/>
    <property type="match status" value="1"/>
</dbReference>
<name>A0A975SMB8_9RHOO</name>
<feature type="transmembrane region" description="Helical" evidence="1">
    <location>
        <begin position="72"/>
        <end position="94"/>
    </location>
</feature>
<sequence length="145" mass="14872">MNETQAVVRALEKGDTALVEAMGGGCGHCHESGGCGASSAKMFCSSPRVFRVRNSVGAQVGQTVTIGLAEGVLLKSVALLYLLPLLCVFAGAALGQGLVSEALQEWGGVGGALVGGLLGFVGAKRWQHRLVRRPEAMPVILGLLS</sequence>
<keyword evidence="1" id="KW-0812">Transmembrane</keyword>
<accession>A0A975SMB8</accession>
<dbReference type="PANTHER" id="PTHR35867">
    <property type="entry name" value="PROTEIN RSEC"/>
    <property type="match status" value="1"/>
</dbReference>
<evidence type="ECO:0000256" key="1">
    <source>
        <dbReference type="SAM" id="Phobius"/>
    </source>
</evidence>
<keyword evidence="3" id="KW-1185">Reference proteome</keyword>
<dbReference type="InterPro" id="IPR007359">
    <property type="entry name" value="SigmaE_reg_RseC_MucC"/>
</dbReference>
<reference evidence="2" key="1">
    <citation type="submission" date="2020-11" db="EMBL/GenBank/DDBJ databases">
        <title>Azospira inquinata sp. nov.</title>
        <authorList>
            <person name="Moe W.M."/>
            <person name="Mikes M.C."/>
        </authorList>
    </citation>
    <scope>NUCLEOTIDE SEQUENCE</scope>
    <source>
        <strain evidence="2">Azo-3</strain>
    </source>
</reference>
<evidence type="ECO:0000313" key="2">
    <source>
        <dbReference type="EMBL" id="QWT48981.1"/>
    </source>
</evidence>
<dbReference type="PIRSF" id="PIRSF004923">
    <property type="entry name" value="RseC"/>
    <property type="match status" value="1"/>
</dbReference>
<gene>
    <name evidence="2" type="ORF">Azoinq_14370</name>
</gene>
<keyword evidence="1" id="KW-0472">Membrane</keyword>
<keyword evidence="1" id="KW-1133">Transmembrane helix</keyword>
<dbReference type="Proteomes" id="UP000683428">
    <property type="component" value="Chromosome"/>
</dbReference>